<evidence type="ECO:0000313" key="3">
    <source>
        <dbReference type="Proteomes" id="UP001060164"/>
    </source>
</evidence>
<dbReference type="Pfam" id="PF01261">
    <property type="entry name" value="AP_endonuc_2"/>
    <property type="match status" value="1"/>
</dbReference>
<dbReference type="RefSeq" id="WP_028527988.1">
    <property type="nucleotide sequence ID" value="NZ_CABLBR010000006.1"/>
</dbReference>
<protein>
    <submittedName>
        <fullName evidence="2">Sugar phosphate isomerase/epimerase</fullName>
    </submittedName>
</protein>
<dbReference type="InterPro" id="IPR050312">
    <property type="entry name" value="IolE/XylAMocC-like"/>
</dbReference>
<proteinExistence type="predicted"/>
<evidence type="ECO:0000313" key="2">
    <source>
        <dbReference type="EMBL" id="UWP59371.1"/>
    </source>
</evidence>
<keyword evidence="2" id="KW-0413">Isomerase</keyword>
<dbReference type="PANTHER" id="PTHR12110">
    <property type="entry name" value="HYDROXYPYRUVATE ISOMERASE"/>
    <property type="match status" value="1"/>
</dbReference>
<dbReference type="InterPro" id="IPR013022">
    <property type="entry name" value="Xyl_isomerase-like_TIM-brl"/>
</dbReference>
<organism evidence="2 3">
    <name type="scientific">Ruminococcus gauvreauii</name>
    <dbReference type="NCBI Taxonomy" id="438033"/>
    <lineage>
        <taxon>Bacteria</taxon>
        <taxon>Bacillati</taxon>
        <taxon>Bacillota</taxon>
        <taxon>Clostridia</taxon>
        <taxon>Eubacteriales</taxon>
        <taxon>Oscillospiraceae</taxon>
        <taxon>Ruminococcus</taxon>
    </lineage>
</organism>
<name>A0ABY5VGT5_9FIRM</name>
<feature type="domain" description="Xylose isomerase-like TIM barrel" evidence="1">
    <location>
        <begin position="19"/>
        <end position="253"/>
    </location>
</feature>
<accession>A0ABY5VGT5</accession>
<reference evidence="2" key="1">
    <citation type="journal article" date="2022" name="Cell">
        <title>Design, construction, and in vivo augmentation of a complex gut microbiome.</title>
        <authorList>
            <person name="Cheng A.G."/>
            <person name="Ho P.Y."/>
            <person name="Aranda-Diaz A."/>
            <person name="Jain S."/>
            <person name="Yu F.B."/>
            <person name="Meng X."/>
            <person name="Wang M."/>
            <person name="Iakiviak M."/>
            <person name="Nagashima K."/>
            <person name="Zhao A."/>
            <person name="Murugkar P."/>
            <person name="Patil A."/>
            <person name="Atabakhsh K."/>
            <person name="Weakley A."/>
            <person name="Yan J."/>
            <person name="Brumbaugh A.R."/>
            <person name="Higginbottom S."/>
            <person name="Dimas A."/>
            <person name="Shiver A.L."/>
            <person name="Deutschbauer A."/>
            <person name="Neff N."/>
            <person name="Sonnenburg J.L."/>
            <person name="Huang K.C."/>
            <person name="Fischbach M.A."/>
        </authorList>
    </citation>
    <scope>NUCLEOTIDE SEQUENCE</scope>
    <source>
        <strain evidence="2">DSM 19829</strain>
    </source>
</reference>
<keyword evidence="3" id="KW-1185">Reference proteome</keyword>
<evidence type="ECO:0000259" key="1">
    <source>
        <dbReference type="Pfam" id="PF01261"/>
    </source>
</evidence>
<dbReference type="InterPro" id="IPR036237">
    <property type="entry name" value="Xyl_isomerase-like_sf"/>
</dbReference>
<dbReference type="EMBL" id="CP102290">
    <property type="protein sequence ID" value="UWP59371.1"/>
    <property type="molecule type" value="Genomic_DNA"/>
</dbReference>
<sequence>MKPALNGATSMKHSLELEIAAAAEAGFEGLELWWDKVVNYLKTNSADDLSKLLKENKVKAIGICPFAFSPYRDTEQCRKEIQQGLEIAAEIGCKMLTICGYGRPIQISKEQASRKYAEELKLLSEMAEKYGVNLAIEPVSGNTVFQNPLDTLRVIELAGNPKNLGTLVDTFHYSRVGVDMDTVCNIPLEKLYIVHINDSIEGEGEGLTDADRLYPTEGILDLSAYMNVLREIGYDGYLSVEVFNRDYWEEDVKTICSRAKAGYDEMVKL</sequence>
<dbReference type="PANTHER" id="PTHR12110:SF21">
    <property type="entry name" value="XYLOSE ISOMERASE-LIKE TIM BARREL DOMAIN-CONTAINING PROTEIN"/>
    <property type="match status" value="1"/>
</dbReference>
<gene>
    <name evidence="2" type="ORF">NQ502_18765</name>
</gene>
<dbReference type="Proteomes" id="UP001060164">
    <property type="component" value="Chromosome"/>
</dbReference>
<dbReference type="GO" id="GO:0016853">
    <property type="term" value="F:isomerase activity"/>
    <property type="evidence" value="ECO:0007669"/>
    <property type="project" value="UniProtKB-KW"/>
</dbReference>
<dbReference type="SUPFAM" id="SSF51658">
    <property type="entry name" value="Xylose isomerase-like"/>
    <property type="match status" value="1"/>
</dbReference>
<dbReference type="Gene3D" id="3.20.20.150">
    <property type="entry name" value="Divalent-metal-dependent TIM barrel enzymes"/>
    <property type="match status" value="1"/>
</dbReference>